<proteinExistence type="predicted"/>
<sequence length="311" mass="36016">MINSFEKEYGIVPMNFFTSLASISGSQLKVIMYIAKHTIKNGNISPVKLTIDEIQKGKYENGKRVDTGTGLSSGIISKSLKNAIKDGFLVCFVDNEDKLRQKKYYTLRQNTSLEGITYKYDEYGRITEFSDWQNMTYSNFNDVSYIDKNDYANKKTESCVSDSEKGKEAKSVENIPFSKSEDNMIISDMNDMIDINIKSKSINHINDMTYTKNENQPKYVDKDMLKQKYNLTDDEMKICMSRMKGKDIKYPAKFLEKVIQNYLKDKSLLKDAAVSYAAPRNYFNSYPQRKYDVDQLEKKLLEVSRRRTKPS</sequence>
<gene>
    <name evidence="1" type="ORF">CE561_11740</name>
</gene>
<evidence type="ECO:0000313" key="2">
    <source>
        <dbReference type="Proteomes" id="UP000215301"/>
    </source>
</evidence>
<organism evidence="1 2">
    <name type="scientific">Thermoanaerobacterium thermosaccharolyticum</name>
    <name type="common">Clostridium thermosaccharolyticum</name>
    <dbReference type="NCBI Taxonomy" id="1517"/>
    <lineage>
        <taxon>Bacteria</taxon>
        <taxon>Bacillati</taxon>
        <taxon>Bacillota</taxon>
        <taxon>Clostridia</taxon>
        <taxon>Thermoanaerobacterales</taxon>
        <taxon>Thermoanaerobacteraceae</taxon>
        <taxon>Thermoanaerobacterium</taxon>
    </lineage>
</organism>
<dbReference type="AlphaFoldDB" id="A0A231VD10"/>
<dbReference type="RefSeq" id="WP_094046339.1">
    <property type="nucleotide sequence ID" value="NZ_NKHD01000040.1"/>
</dbReference>
<dbReference type="EMBL" id="NKHD01000040">
    <property type="protein sequence ID" value="OXT06049.1"/>
    <property type="molecule type" value="Genomic_DNA"/>
</dbReference>
<reference evidence="1 2" key="1">
    <citation type="submission" date="2017-06" db="EMBL/GenBank/DDBJ databases">
        <title>Isolation and characterization of a thermophilic and butanogenic Thermoanaerobacterium thermosaccharolyticum M5 capable of efficient degradation of hemicellulose.</title>
        <authorList>
            <person name="Xin F."/>
            <person name="Jiang Y."/>
        </authorList>
    </citation>
    <scope>NUCLEOTIDE SEQUENCE [LARGE SCALE GENOMIC DNA]</scope>
    <source>
        <strain evidence="1 2">M5</strain>
    </source>
</reference>
<protein>
    <submittedName>
        <fullName evidence="1">Uncharacterized protein</fullName>
    </submittedName>
</protein>
<dbReference type="Proteomes" id="UP000215301">
    <property type="component" value="Unassembled WGS sequence"/>
</dbReference>
<name>A0A231VD10_THETR</name>
<comment type="caution">
    <text evidence="1">The sequence shown here is derived from an EMBL/GenBank/DDBJ whole genome shotgun (WGS) entry which is preliminary data.</text>
</comment>
<evidence type="ECO:0000313" key="1">
    <source>
        <dbReference type="EMBL" id="OXT06049.1"/>
    </source>
</evidence>
<accession>A0A231VD10</accession>